<dbReference type="AlphaFoldDB" id="A0AAW9Q0H0"/>
<comment type="caution">
    <text evidence="1">The sequence shown here is derived from an EMBL/GenBank/DDBJ whole genome shotgun (WGS) entry which is preliminary data.</text>
</comment>
<evidence type="ECO:0000313" key="2">
    <source>
        <dbReference type="Proteomes" id="UP001333818"/>
    </source>
</evidence>
<name>A0AAW9Q0H0_9CYAN</name>
<dbReference type="EMBL" id="JAZBJZ010000015">
    <property type="protein sequence ID" value="MEE3716278.1"/>
    <property type="molecule type" value="Genomic_DNA"/>
</dbReference>
<sequence length="129" mass="14193">MTNVAETLLGGNQAIRGYKRNGTFAPANAVSEFVDFVKLAISGAFSFQYDSDLRIVSLQADQNTSNYTIAIADFNENVYFSNTYQALVYDPAYLIVPAGHKVIVTPIANLTRLRLVSQIIAVQDIISLR</sequence>
<reference evidence="1" key="1">
    <citation type="submission" date="2024-01" db="EMBL/GenBank/DDBJ databases">
        <title>Bank of Algae and Cyanobacteria of the Azores (BACA) strain genomes.</title>
        <authorList>
            <person name="Luz R."/>
            <person name="Cordeiro R."/>
            <person name="Fonseca A."/>
            <person name="Goncalves V."/>
        </authorList>
    </citation>
    <scope>NUCLEOTIDE SEQUENCE</scope>
    <source>
        <strain evidence="1">BACA0141</strain>
    </source>
</reference>
<dbReference type="Proteomes" id="UP001333818">
    <property type="component" value="Unassembled WGS sequence"/>
</dbReference>
<dbReference type="RefSeq" id="WP_330482705.1">
    <property type="nucleotide sequence ID" value="NZ_JAZBJZ010000015.1"/>
</dbReference>
<protein>
    <submittedName>
        <fullName evidence="1">Uncharacterized protein</fullName>
    </submittedName>
</protein>
<organism evidence="1 2">
    <name type="scientific">Tumidithrix elongata BACA0141</name>
    <dbReference type="NCBI Taxonomy" id="2716417"/>
    <lineage>
        <taxon>Bacteria</taxon>
        <taxon>Bacillati</taxon>
        <taxon>Cyanobacteriota</taxon>
        <taxon>Cyanophyceae</taxon>
        <taxon>Pseudanabaenales</taxon>
        <taxon>Pseudanabaenaceae</taxon>
        <taxon>Tumidithrix</taxon>
        <taxon>Tumidithrix elongata</taxon>
    </lineage>
</organism>
<keyword evidence="2" id="KW-1185">Reference proteome</keyword>
<evidence type="ECO:0000313" key="1">
    <source>
        <dbReference type="EMBL" id="MEE3716278.1"/>
    </source>
</evidence>
<accession>A0AAW9Q0H0</accession>
<gene>
    <name evidence="1" type="ORF">V2H45_05920</name>
</gene>
<proteinExistence type="predicted"/>